<gene>
    <name evidence="1" type="ORF">GCM10010862_36810</name>
</gene>
<organism evidence="1 2">
    <name type="scientific">Devosia nitrariae</name>
    <dbReference type="NCBI Taxonomy" id="2071872"/>
    <lineage>
        <taxon>Bacteria</taxon>
        <taxon>Pseudomonadati</taxon>
        <taxon>Pseudomonadota</taxon>
        <taxon>Alphaproteobacteria</taxon>
        <taxon>Hyphomicrobiales</taxon>
        <taxon>Devosiaceae</taxon>
        <taxon>Devosia</taxon>
    </lineage>
</organism>
<dbReference type="RefSeq" id="WP_284341834.1">
    <property type="nucleotide sequence ID" value="NZ_BSNS01000020.1"/>
</dbReference>
<keyword evidence="2" id="KW-1185">Reference proteome</keyword>
<evidence type="ECO:0000313" key="2">
    <source>
        <dbReference type="Proteomes" id="UP001156691"/>
    </source>
</evidence>
<dbReference type="EMBL" id="BSNS01000020">
    <property type="protein sequence ID" value="GLQ56422.1"/>
    <property type="molecule type" value="Genomic_DNA"/>
</dbReference>
<accession>A0ABQ5W991</accession>
<name>A0ABQ5W991_9HYPH</name>
<sequence length="64" mass="6888">MQLRDAVLEGANPSEIAALSRLCDQPGYVPPPELAGSLQAKGWVDRAGDNYLLTIAGRTLIEKH</sequence>
<comment type="caution">
    <text evidence="1">The sequence shown here is derived from an EMBL/GenBank/DDBJ whole genome shotgun (WGS) entry which is preliminary data.</text>
</comment>
<proteinExistence type="predicted"/>
<dbReference type="Proteomes" id="UP001156691">
    <property type="component" value="Unassembled WGS sequence"/>
</dbReference>
<evidence type="ECO:0000313" key="1">
    <source>
        <dbReference type="EMBL" id="GLQ56422.1"/>
    </source>
</evidence>
<protein>
    <submittedName>
        <fullName evidence="1">Uncharacterized protein</fullName>
    </submittedName>
</protein>
<reference evidence="2" key="1">
    <citation type="journal article" date="2019" name="Int. J. Syst. Evol. Microbiol.">
        <title>The Global Catalogue of Microorganisms (GCM) 10K type strain sequencing project: providing services to taxonomists for standard genome sequencing and annotation.</title>
        <authorList>
            <consortium name="The Broad Institute Genomics Platform"/>
            <consortium name="The Broad Institute Genome Sequencing Center for Infectious Disease"/>
            <person name="Wu L."/>
            <person name="Ma J."/>
        </authorList>
    </citation>
    <scope>NUCLEOTIDE SEQUENCE [LARGE SCALE GENOMIC DNA]</scope>
    <source>
        <strain evidence="2">NBRC 112416</strain>
    </source>
</reference>